<dbReference type="AlphaFoldDB" id="A0A8S2ILN8"/>
<name>A0A8S2ILN8_9BILA</name>
<evidence type="ECO:0000259" key="1">
    <source>
        <dbReference type="PROSITE" id="PS50222"/>
    </source>
</evidence>
<evidence type="ECO:0000313" key="2">
    <source>
        <dbReference type="EMBL" id="CAF0979442.1"/>
    </source>
</evidence>
<dbReference type="Proteomes" id="UP000682733">
    <property type="component" value="Unassembled WGS sequence"/>
</dbReference>
<dbReference type="GO" id="GO:0005509">
    <property type="term" value="F:calcium ion binding"/>
    <property type="evidence" value="ECO:0007669"/>
    <property type="project" value="InterPro"/>
</dbReference>
<evidence type="ECO:0000313" key="3">
    <source>
        <dbReference type="EMBL" id="CAF3750067.1"/>
    </source>
</evidence>
<sequence length="330" mass="37468">MDEEQSQPATIVATVIQQKQPPSRLLKHKTSHQSAPAFSAMLRTVSGNGSGFFNNFIQRSMPHRQVAEIQLQALINDPEESMPAYARRASDHLSTTDELSIEQVSKLLNTQPFIIERLMHALSASTEGENITSLKKNDVRKLTQVLNGTMNVRALLFFMMLDENGDHYVSADELSNFYERYLKDIRSFDSDRLSEIVPVLLQKFCLHTGIFSWCPTHPTTTPGQIMFQFAPNEGLHQLVSQNFLKIAADVIPNKYVTVASKDASWFNNDLRLLLRKRDLLYQKYRRPLYPLIHALAAYEKAAAAFEKACSCAKKQFFVIQSTHLNSSTKK</sequence>
<organism evidence="3 4">
    <name type="scientific">Didymodactylos carnosus</name>
    <dbReference type="NCBI Taxonomy" id="1234261"/>
    <lineage>
        <taxon>Eukaryota</taxon>
        <taxon>Metazoa</taxon>
        <taxon>Spiralia</taxon>
        <taxon>Gnathifera</taxon>
        <taxon>Rotifera</taxon>
        <taxon>Eurotatoria</taxon>
        <taxon>Bdelloidea</taxon>
        <taxon>Philodinida</taxon>
        <taxon>Philodinidae</taxon>
        <taxon>Didymodactylos</taxon>
    </lineage>
</organism>
<dbReference type="InterPro" id="IPR018247">
    <property type="entry name" value="EF_Hand_1_Ca_BS"/>
</dbReference>
<reference evidence="3" key="1">
    <citation type="submission" date="2021-02" db="EMBL/GenBank/DDBJ databases">
        <authorList>
            <person name="Nowell W R."/>
        </authorList>
    </citation>
    <scope>NUCLEOTIDE SEQUENCE</scope>
</reference>
<dbReference type="EMBL" id="CAJOBA010005640">
    <property type="protein sequence ID" value="CAF3750067.1"/>
    <property type="molecule type" value="Genomic_DNA"/>
</dbReference>
<dbReference type="InterPro" id="IPR002048">
    <property type="entry name" value="EF_hand_dom"/>
</dbReference>
<protein>
    <recommendedName>
        <fullName evidence="1">EF-hand domain-containing protein</fullName>
    </recommendedName>
</protein>
<proteinExistence type="predicted"/>
<evidence type="ECO:0000313" key="4">
    <source>
        <dbReference type="Proteomes" id="UP000682733"/>
    </source>
</evidence>
<comment type="caution">
    <text evidence="3">The sequence shown here is derived from an EMBL/GenBank/DDBJ whole genome shotgun (WGS) entry which is preliminary data.</text>
</comment>
<dbReference type="PROSITE" id="PS50222">
    <property type="entry name" value="EF_HAND_2"/>
    <property type="match status" value="1"/>
</dbReference>
<dbReference type="Proteomes" id="UP000677228">
    <property type="component" value="Unassembled WGS sequence"/>
</dbReference>
<accession>A0A8S2ILN8</accession>
<gene>
    <name evidence="2" type="ORF">OVA965_LOCUS13507</name>
    <name evidence="3" type="ORF">TMI583_LOCUS13509</name>
</gene>
<dbReference type="PROSITE" id="PS00018">
    <property type="entry name" value="EF_HAND_1"/>
    <property type="match status" value="1"/>
</dbReference>
<dbReference type="EMBL" id="CAJNOK010005635">
    <property type="protein sequence ID" value="CAF0979442.1"/>
    <property type="molecule type" value="Genomic_DNA"/>
</dbReference>
<feature type="domain" description="EF-hand" evidence="1">
    <location>
        <begin position="157"/>
        <end position="184"/>
    </location>
</feature>